<feature type="transmembrane region" description="Helical" evidence="7">
    <location>
        <begin position="372"/>
        <end position="394"/>
    </location>
</feature>
<protein>
    <submittedName>
        <fullName evidence="10">Putative ABC transport system permease protein</fullName>
    </submittedName>
</protein>
<dbReference type="AlphaFoldDB" id="A0A7L4USC1"/>
<feature type="transmembrane region" description="Helical" evidence="7">
    <location>
        <begin position="325"/>
        <end position="352"/>
    </location>
</feature>
<dbReference type="PANTHER" id="PTHR30572">
    <property type="entry name" value="MEMBRANE COMPONENT OF TRANSPORTER-RELATED"/>
    <property type="match status" value="1"/>
</dbReference>
<accession>A0A7L4USC1</accession>
<evidence type="ECO:0000313" key="11">
    <source>
        <dbReference type="Proteomes" id="UP000251835"/>
    </source>
</evidence>
<dbReference type="InterPro" id="IPR025857">
    <property type="entry name" value="MacB_PCD"/>
</dbReference>
<feature type="domain" description="MacB-like periplasmic core" evidence="9">
    <location>
        <begin position="21"/>
        <end position="228"/>
    </location>
</feature>
<feature type="transmembrane region" description="Helical" evidence="7">
    <location>
        <begin position="21"/>
        <end position="41"/>
    </location>
</feature>
<comment type="similarity">
    <text evidence="6">Belongs to the ABC-4 integral membrane protein family.</text>
</comment>
<comment type="caution">
    <text evidence="10">The sequence shown here is derived from an EMBL/GenBank/DDBJ whole genome shotgun (WGS) entry which is preliminary data.</text>
</comment>
<keyword evidence="4 7" id="KW-1133">Transmembrane helix</keyword>
<evidence type="ECO:0000259" key="9">
    <source>
        <dbReference type="Pfam" id="PF12704"/>
    </source>
</evidence>
<organism evidence="10 11">
    <name type="scientific">Balneicella halophila</name>
    <dbReference type="NCBI Taxonomy" id="1537566"/>
    <lineage>
        <taxon>Bacteria</taxon>
        <taxon>Pseudomonadati</taxon>
        <taxon>Bacteroidota</taxon>
        <taxon>Bacteroidia</taxon>
        <taxon>Bacteroidales</taxon>
        <taxon>Balneicellaceae</taxon>
        <taxon>Balneicella</taxon>
    </lineage>
</organism>
<evidence type="ECO:0000259" key="8">
    <source>
        <dbReference type="Pfam" id="PF02687"/>
    </source>
</evidence>
<reference evidence="10 11" key="1">
    <citation type="submission" date="2018-05" db="EMBL/GenBank/DDBJ databases">
        <title>Genomic Encyclopedia of Type Strains, Phase IV (KMG-IV): sequencing the most valuable type-strain genomes for metagenomic binning, comparative biology and taxonomic classification.</title>
        <authorList>
            <person name="Goeker M."/>
        </authorList>
    </citation>
    <scope>NUCLEOTIDE SEQUENCE [LARGE SCALE GENOMIC DNA]</scope>
    <source>
        <strain evidence="10 11">DSM 28579</strain>
    </source>
</reference>
<dbReference type="InterPro" id="IPR050250">
    <property type="entry name" value="Macrolide_Exporter_MacB"/>
</dbReference>
<dbReference type="Pfam" id="PF12704">
    <property type="entry name" value="MacB_PCD"/>
    <property type="match status" value="1"/>
</dbReference>
<dbReference type="EMBL" id="QENZ01000003">
    <property type="protein sequence ID" value="PVX51854.1"/>
    <property type="molecule type" value="Genomic_DNA"/>
</dbReference>
<sequence>MFQSEALTEIIDTLSKNKLRTALTGFAVAWGIFIFVVLLGMGNGVENAMEEGFGKDAQNKISVSGGTTSEEYKGLQKGRPIHIYNEDAEILEEYFDEVTGYASTYWFGTKTANYKDKNGSYQTNGIGADGLEMENLNLLQGRFINGLDILHNRKVVLLGKTPYEELFDKDEDIEGKYLKIDGSSFLIVGVIEYNNPWENGRLLVPISTAQNIYNSGSDRIHNISLIVDADLSASKKLENKIRGFFGRKYDFRKDDKRALGVQNNIEEYGRAKGVIIAIKLFVMIIGILTLISGITGISNIMLISVKERTKEIGIRKALGARPNSIIKQVIFESVLITSLAGYIGLVLGAVLVEGINYLTKGGDSSAFLNPTVDIKTAIIATVVLIVAGALAGWLPARKAAKIKPIEALRYE</sequence>
<feature type="domain" description="ABC3 transporter permease C-terminal" evidence="8">
    <location>
        <begin position="283"/>
        <end position="404"/>
    </location>
</feature>
<keyword evidence="3 7" id="KW-0812">Transmembrane</keyword>
<dbReference type="GO" id="GO:0022857">
    <property type="term" value="F:transmembrane transporter activity"/>
    <property type="evidence" value="ECO:0007669"/>
    <property type="project" value="TreeGrafter"/>
</dbReference>
<dbReference type="PANTHER" id="PTHR30572:SF4">
    <property type="entry name" value="ABC TRANSPORTER PERMEASE YTRF"/>
    <property type="match status" value="1"/>
</dbReference>
<dbReference type="GO" id="GO:0005886">
    <property type="term" value="C:plasma membrane"/>
    <property type="evidence" value="ECO:0007669"/>
    <property type="project" value="UniProtKB-SubCell"/>
</dbReference>
<keyword evidence="5 7" id="KW-0472">Membrane</keyword>
<keyword evidence="11" id="KW-1185">Reference proteome</keyword>
<dbReference type="RefSeq" id="WP_116495427.1">
    <property type="nucleotide sequence ID" value="NZ_QENZ01000003.1"/>
</dbReference>
<gene>
    <name evidence="10" type="ORF">C7377_0145</name>
</gene>
<dbReference type="OrthoDB" id="9770036at2"/>
<evidence type="ECO:0000256" key="4">
    <source>
        <dbReference type="ARBA" id="ARBA00022989"/>
    </source>
</evidence>
<evidence type="ECO:0000256" key="2">
    <source>
        <dbReference type="ARBA" id="ARBA00022475"/>
    </source>
</evidence>
<comment type="subcellular location">
    <subcellularLocation>
        <location evidence="1">Cell membrane</location>
        <topology evidence="1">Multi-pass membrane protein</topology>
    </subcellularLocation>
</comment>
<evidence type="ECO:0000256" key="5">
    <source>
        <dbReference type="ARBA" id="ARBA00023136"/>
    </source>
</evidence>
<evidence type="ECO:0000313" key="10">
    <source>
        <dbReference type="EMBL" id="PVX51854.1"/>
    </source>
</evidence>
<keyword evidence="2" id="KW-1003">Cell membrane</keyword>
<proteinExistence type="inferred from homology"/>
<dbReference type="InterPro" id="IPR003838">
    <property type="entry name" value="ABC3_permease_C"/>
</dbReference>
<evidence type="ECO:0000256" key="7">
    <source>
        <dbReference type="SAM" id="Phobius"/>
    </source>
</evidence>
<feature type="transmembrane region" description="Helical" evidence="7">
    <location>
        <begin position="280"/>
        <end position="305"/>
    </location>
</feature>
<name>A0A7L4USC1_BALHA</name>
<dbReference type="Proteomes" id="UP000251835">
    <property type="component" value="Unassembled WGS sequence"/>
</dbReference>
<evidence type="ECO:0000256" key="3">
    <source>
        <dbReference type="ARBA" id="ARBA00022692"/>
    </source>
</evidence>
<evidence type="ECO:0000256" key="1">
    <source>
        <dbReference type="ARBA" id="ARBA00004651"/>
    </source>
</evidence>
<evidence type="ECO:0000256" key="6">
    <source>
        <dbReference type="ARBA" id="ARBA00038076"/>
    </source>
</evidence>
<dbReference type="Pfam" id="PF02687">
    <property type="entry name" value="FtsX"/>
    <property type="match status" value="1"/>
</dbReference>